<evidence type="ECO:0000256" key="5">
    <source>
        <dbReference type="ARBA" id="ARBA00023136"/>
    </source>
</evidence>
<feature type="transmembrane region" description="Helical" evidence="6">
    <location>
        <begin position="96"/>
        <end position="117"/>
    </location>
</feature>
<dbReference type="Proteomes" id="UP000242700">
    <property type="component" value="Unassembled WGS sequence"/>
</dbReference>
<proteinExistence type="inferred from homology"/>
<evidence type="ECO:0000313" key="9">
    <source>
        <dbReference type="Proteomes" id="UP000242700"/>
    </source>
</evidence>
<reference evidence="7 10" key="3">
    <citation type="submission" date="2021-03" db="EMBL/GenBank/DDBJ databases">
        <title>Genomic Encyclopedia of Type Strains, Phase IV (KMG-IV): sequencing the most valuable type-strain genomes for metagenomic binning, comparative biology and taxonomic classification.</title>
        <authorList>
            <person name="Goeker M."/>
        </authorList>
    </citation>
    <scope>NUCLEOTIDE SEQUENCE [LARGE SCALE GENOMIC DNA]</scope>
    <source>
        <strain evidence="7 10">DSM 22420</strain>
    </source>
</reference>
<evidence type="ECO:0000313" key="8">
    <source>
        <dbReference type="EMBL" id="SDK26147.1"/>
    </source>
</evidence>
<evidence type="ECO:0000256" key="4">
    <source>
        <dbReference type="ARBA" id="ARBA00022989"/>
    </source>
</evidence>
<dbReference type="STRING" id="586411.SAMN05216187_106118"/>
<feature type="transmembrane region" description="Helical" evidence="6">
    <location>
        <begin position="359"/>
        <end position="381"/>
    </location>
</feature>
<comment type="subcellular location">
    <subcellularLocation>
        <location evidence="1">Membrane</location>
        <topology evidence="1">Multi-pass membrane protein</topology>
    </subcellularLocation>
</comment>
<feature type="transmembrane region" description="Helical" evidence="6">
    <location>
        <begin position="191"/>
        <end position="211"/>
    </location>
</feature>
<accession>A0A1G9AFJ7</accession>
<feature type="transmembrane region" description="Helical" evidence="6">
    <location>
        <begin position="260"/>
        <end position="281"/>
    </location>
</feature>
<keyword evidence="5 6" id="KW-0472">Membrane</keyword>
<feature type="transmembrane region" description="Helical" evidence="6">
    <location>
        <begin position="150"/>
        <end position="171"/>
    </location>
</feature>
<reference evidence="8" key="2">
    <citation type="submission" date="2016-10" db="EMBL/GenBank/DDBJ databases">
        <authorList>
            <person name="de Groot N.N."/>
        </authorList>
    </citation>
    <scope>NUCLEOTIDE SEQUENCE [LARGE SCALE GENOMIC DNA]</scope>
    <source>
        <strain evidence="8">CGMCC 1.8911</strain>
    </source>
</reference>
<dbReference type="CDD" id="cd11484">
    <property type="entry name" value="SLC-NCS1sbd_CobB-like"/>
    <property type="match status" value="1"/>
</dbReference>
<dbReference type="EMBL" id="FNFI01000006">
    <property type="protein sequence ID" value="SDK26147.1"/>
    <property type="molecule type" value="Genomic_DNA"/>
</dbReference>
<feature type="transmembrane region" description="Helical" evidence="6">
    <location>
        <begin position="325"/>
        <end position="347"/>
    </location>
</feature>
<evidence type="ECO:0000313" key="7">
    <source>
        <dbReference type="EMBL" id="MBP1952998.1"/>
    </source>
</evidence>
<dbReference type="GO" id="GO:0005886">
    <property type="term" value="C:plasma membrane"/>
    <property type="evidence" value="ECO:0007669"/>
    <property type="project" value="TreeGrafter"/>
</dbReference>
<dbReference type="OrthoDB" id="9787279at2"/>
<sequence length="426" mass="45319">MSSHDKEFSLEAVPQSSRKSFWNILAVMLSLSFFSASMWSGGTLGEGLSFTNFILIVLAGNLILGLYTGALAYIAAKTGLSTHLLARYAFGKTGSYITSFLLASTQVCWFGVGLAMFAVPVSLATGINVFILIGVFGTLMTISSIFGLKALAILGFISVPTIAIFGMYSVTDAVNSMGGMDALLLYQPSESVSIAFALTICVGSFISAGTLTPDFTRFAKSAKSAVSSSIIAFFLGNSLMFLFGAVGAMAFGIADISEVMLMQGLMIPGIIVLGLNIWTTNDSALYASGLGFANIFKFPKKYIVVFNGILGTLAAMWLYNNFVDFLTLLGSALPSIGAIILADYFIVRKRNYAAYETMTFKAINPVAIFAWATGIVLANFVPGIPPLNALIGTSAIYVIGMKLAAYKSTVSVKTPIKTKDEVVRDY</sequence>
<keyword evidence="4 6" id="KW-1133">Transmembrane helix</keyword>
<dbReference type="PANTHER" id="PTHR30569:SF0">
    <property type="entry name" value="CYTOSINE PERMEASE"/>
    <property type="match status" value="1"/>
</dbReference>
<evidence type="ECO:0000256" key="1">
    <source>
        <dbReference type="ARBA" id="ARBA00004141"/>
    </source>
</evidence>
<dbReference type="GO" id="GO:0015209">
    <property type="term" value="F:cytosine transmembrane transporter activity"/>
    <property type="evidence" value="ECO:0007669"/>
    <property type="project" value="InterPro"/>
</dbReference>
<dbReference type="NCBIfam" id="NF008241">
    <property type="entry name" value="PRK11017.1"/>
    <property type="match status" value="1"/>
</dbReference>
<evidence type="ECO:0000313" key="10">
    <source>
        <dbReference type="Proteomes" id="UP001519348"/>
    </source>
</evidence>
<feature type="transmembrane region" description="Helical" evidence="6">
    <location>
        <begin position="123"/>
        <end position="143"/>
    </location>
</feature>
<feature type="transmembrane region" description="Helical" evidence="6">
    <location>
        <begin position="387"/>
        <end position="405"/>
    </location>
</feature>
<feature type="transmembrane region" description="Helical" evidence="6">
    <location>
        <begin position="21"/>
        <end position="41"/>
    </location>
</feature>
<dbReference type="Gene3D" id="1.10.4160.10">
    <property type="entry name" value="Hydantoin permease"/>
    <property type="match status" value="1"/>
</dbReference>
<dbReference type="Proteomes" id="UP001519348">
    <property type="component" value="Unassembled WGS sequence"/>
</dbReference>
<name>A0A1G9AFJ7_9STAP</name>
<dbReference type="InterPro" id="IPR030191">
    <property type="entry name" value="CodB"/>
</dbReference>
<dbReference type="AlphaFoldDB" id="A0A1G9AFJ7"/>
<dbReference type="PANTHER" id="PTHR30569">
    <property type="entry name" value="CYTOSINE TRANSPORTER CODB"/>
    <property type="match status" value="1"/>
</dbReference>
<keyword evidence="3 6" id="KW-0812">Transmembrane</keyword>
<evidence type="ECO:0000256" key="2">
    <source>
        <dbReference type="ARBA" id="ARBA00008974"/>
    </source>
</evidence>
<comment type="similarity">
    <text evidence="2">Belongs to the purine-cytosine permease (2.A.39) family.</text>
</comment>
<feature type="transmembrane region" description="Helical" evidence="6">
    <location>
        <begin position="53"/>
        <end position="75"/>
    </location>
</feature>
<evidence type="ECO:0000256" key="6">
    <source>
        <dbReference type="SAM" id="Phobius"/>
    </source>
</evidence>
<feature type="transmembrane region" description="Helical" evidence="6">
    <location>
        <begin position="302"/>
        <end position="319"/>
    </location>
</feature>
<reference evidence="9" key="1">
    <citation type="submission" date="2016-10" db="EMBL/GenBank/DDBJ databases">
        <authorList>
            <person name="Varghese N."/>
            <person name="Submissions S."/>
        </authorList>
    </citation>
    <scope>NUCLEOTIDE SEQUENCE [LARGE SCALE GENOMIC DNA]</scope>
    <source>
        <strain evidence="9">CGMCC 1.8911</strain>
    </source>
</reference>
<dbReference type="RefSeq" id="WP_092597647.1">
    <property type="nucleotide sequence ID" value="NZ_BMCN01000002.1"/>
</dbReference>
<evidence type="ECO:0000256" key="3">
    <source>
        <dbReference type="ARBA" id="ARBA00022692"/>
    </source>
</evidence>
<organism evidence="8 9">
    <name type="scientific">Jeotgalicoccus aerolatus</name>
    <dbReference type="NCBI Taxonomy" id="709510"/>
    <lineage>
        <taxon>Bacteria</taxon>
        <taxon>Bacillati</taxon>
        <taxon>Bacillota</taxon>
        <taxon>Bacilli</taxon>
        <taxon>Bacillales</taxon>
        <taxon>Staphylococcaceae</taxon>
        <taxon>Jeotgalicoccus</taxon>
    </lineage>
</organism>
<gene>
    <name evidence="7" type="ORF">J2Z27_002079</name>
    <name evidence="8" type="ORF">SAMN05216187_106118</name>
</gene>
<protein>
    <submittedName>
        <fullName evidence="8">Cytosine permease</fullName>
    </submittedName>
</protein>
<feature type="transmembrane region" description="Helical" evidence="6">
    <location>
        <begin position="231"/>
        <end position="254"/>
    </location>
</feature>
<dbReference type="EMBL" id="JAGGKN010000007">
    <property type="protein sequence ID" value="MBP1952998.1"/>
    <property type="molecule type" value="Genomic_DNA"/>
</dbReference>
<keyword evidence="10" id="KW-1185">Reference proteome</keyword>
<dbReference type="InterPro" id="IPR001248">
    <property type="entry name" value="Pur-cyt_permease"/>
</dbReference>
<dbReference type="Pfam" id="PF02133">
    <property type="entry name" value="Transp_cyt_pur"/>
    <property type="match status" value="1"/>
</dbReference>